<dbReference type="PANTHER" id="PTHR10587">
    <property type="entry name" value="GLYCOSYL TRANSFERASE-RELATED"/>
    <property type="match status" value="1"/>
</dbReference>
<evidence type="ECO:0000313" key="2">
    <source>
        <dbReference type="EMBL" id="GAE35510.1"/>
    </source>
</evidence>
<comment type="caution">
    <text evidence="2">The sequence shown here is derived from an EMBL/GenBank/DDBJ whole genome shotgun (WGS) entry which is preliminary data.</text>
</comment>
<dbReference type="STRING" id="1236973.JCM9157_2622"/>
<evidence type="ECO:0000259" key="1">
    <source>
        <dbReference type="PROSITE" id="PS51677"/>
    </source>
</evidence>
<organism evidence="2 3">
    <name type="scientific">Halalkalibacter akibai (strain ATCC 43226 / DSM 21942 / CIP 109018 / JCM 9157 / 1139)</name>
    <name type="common">Bacillus akibai</name>
    <dbReference type="NCBI Taxonomy" id="1236973"/>
    <lineage>
        <taxon>Bacteria</taxon>
        <taxon>Bacillati</taxon>
        <taxon>Bacillota</taxon>
        <taxon>Bacilli</taxon>
        <taxon>Bacillales</taxon>
        <taxon>Bacillaceae</taxon>
        <taxon>Halalkalibacter</taxon>
    </lineage>
</organism>
<sequence length="238" mass="27378">MRHFFVKASVVVILLLVVGYVLFEISGSRTFQFWGGLVGKVETQEKVVALTFDDGPTEKTEEILAILRDEGVKGTFYLTGKELETNFEDAVQIVEEGHEIGNHSYSHQRMVLKSSTFIKEELERTDELIRQTGYEGDIHFRPPYGKRLFLLPYFLNKEERKTILWNIEPETYPEVANDANKIVEHVIEKIEPGSIILLHVMYESRTESMNSIRGIIASLQEQGYIFVTVSELLEFEVN</sequence>
<dbReference type="AlphaFoldDB" id="W4QTM2"/>
<dbReference type="Pfam" id="PF01522">
    <property type="entry name" value="Polysacc_deac_1"/>
    <property type="match status" value="1"/>
</dbReference>
<dbReference type="PROSITE" id="PS51677">
    <property type="entry name" value="NODB"/>
    <property type="match status" value="1"/>
</dbReference>
<protein>
    <submittedName>
        <fullName evidence="2">Polysaccharide deacetylase</fullName>
    </submittedName>
</protein>
<dbReference type="EMBL" id="BAUV01000019">
    <property type="protein sequence ID" value="GAE35510.1"/>
    <property type="molecule type" value="Genomic_DNA"/>
</dbReference>
<dbReference type="PANTHER" id="PTHR10587:SF125">
    <property type="entry name" value="POLYSACCHARIDE DEACETYLASE YHEN-RELATED"/>
    <property type="match status" value="1"/>
</dbReference>
<dbReference type="CDD" id="cd10956">
    <property type="entry name" value="CE4_BH1302_like"/>
    <property type="match status" value="1"/>
</dbReference>
<evidence type="ECO:0000313" key="3">
    <source>
        <dbReference type="Proteomes" id="UP000018896"/>
    </source>
</evidence>
<dbReference type="GO" id="GO:0016810">
    <property type="term" value="F:hydrolase activity, acting on carbon-nitrogen (but not peptide) bonds"/>
    <property type="evidence" value="ECO:0007669"/>
    <property type="project" value="InterPro"/>
</dbReference>
<dbReference type="Gene3D" id="3.20.20.370">
    <property type="entry name" value="Glycoside hydrolase/deacetylase"/>
    <property type="match status" value="1"/>
</dbReference>
<dbReference type="InterPro" id="IPR011330">
    <property type="entry name" value="Glyco_hydro/deAcase_b/a-brl"/>
</dbReference>
<dbReference type="SUPFAM" id="SSF88713">
    <property type="entry name" value="Glycoside hydrolase/deacetylase"/>
    <property type="match status" value="1"/>
</dbReference>
<dbReference type="GO" id="GO:0005975">
    <property type="term" value="P:carbohydrate metabolic process"/>
    <property type="evidence" value="ECO:0007669"/>
    <property type="project" value="InterPro"/>
</dbReference>
<dbReference type="RefSeq" id="WP_035664981.1">
    <property type="nucleotide sequence ID" value="NZ_BAUV01000019.1"/>
</dbReference>
<proteinExistence type="predicted"/>
<feature type="domain" description="NodB homology" evidence="1">
    <location>
        <begin position="46"/>
        <end position="227"/>
    </location>
</feature>
<reference evidence="2 3" key="1">
    <citation type="journal article" date="2014" name="Genome Announc.">
        <title>Draft Genome Sequences of Three Alkaliphilic Bacillus Strains, Bacillus wakoensis JCM 9140T, Bacillus akibai JCM 9157T, and Bacillus hemicellulosilyticus JCM 9152T.</title>
        <authorList>
            <person name="Yuki M."/>
            <person name="Oshima K."/>
            <person name="Suda W."/>
            <person name="Oshida Y."/>
            <person name="Kitamura K."/>
            <person name="Iida T."/>
            <person name="Hattori M."/>
            <person name="Ohkuma M."/>
        </authorList>
    </citation>
    <scope>NUCLEOTIDE SEQUENCE [LARGE SCALE GENOMIC DNA]</scope>
    <source>
        <strain evidence="2 3">JCM 9157</strain>
    </source>
</reference>
<dbReference type="Proteomes" id="UP000018896">
    <property type="component" value="Unassembled WGS sequence"/>
</dbReference>
<name>W4QTM2_HALA3</name>
<accession>W4QTM2</accession>
<gene>
    <name evidence="2" type="ORF">JCM9157_2622</name>
</gene>
<dbReference type="OrthoDB" id="9812065at2"/>
<dbReference type="InterPro" id="IPR050248">
    <property type="entry name" value="Polysacc_deacetylase_ArnD"/>
</dbReference>
<keyword evidence="3" id="KW-1185">Reference proteome</keyword>
<dbReference type="InterPro" id="IPR002509">
    <property type="entry name" value="NODB_dom"/>
</dbReference>
<dbReference type="eggNOG" id="COG0726">
    <property type="taxonomic scope" value="Bacteria"/>
</dbReference>